<evidence type="ECO:0000259" key="1">
    <source>
        <dbReference type="Pfam" id="PF01636"/>
    </source>
</evidence>
<accession>A0ABS1J609</accession>
<dbReference type="Proteomes" id="UP000602284">
    <property type="component" value="Unassembled WGS sequence"/>
</dbReference>
<dbReference type="Gene3D" id="3.90.1200.10">
    <property type="match status" value="1"/>
</dbReference>
<dbReference type="Pfam" id="PF01636">
    <property type="entry name" value="APH"/>
    <property type="match status" value="1"/>
</dbReference>
<dbReference type="InterPro" id="IPR011009">
    <property type="entry name" value="Kinase-like_dom_sf"/>
</dbReference>
<sequence length="325" mass="37314">MLKFRELETERFCLRALHLRGWELVESNPIRGGYAAELYRLTVRDETGQLREVIYKKFSPERNSELELYRTVLPEVPHAIPTLYGVVDEDGEQGLILEAAGVPVKAVFSEQDAQGKREMLRGLLELLANLHTSLQEKSQHWLAKGQVSSYPFESSAQWAEITVQELAGLTEHGKFGVDTELVREVRGMAAAFYPRYPEWAVGATTYTHGDPHLENILIQNGHTRLIDWEWACVSLPQRDLSILLQDVLEDELHEFALEVYQELVPISNPSQFRTAFQACLFDNTLMMLGWEIRKYLDGHLTDAELARILPTKLRWLRTAYQSLFT</sequence>
<reference evidence="2 3" key="1">
    <citation type="submission" date="2021-01" db="EMBL/GenBank/DDBJ databases">
        <title>Tumebacillus sp. strain ITR2 16S ribosomal RNA gene Genome sequencing and assembly.</title>
        <authorList>
            <person name="Kang M."/>
        </authorList>
    </citation>
    <scope>NUCLEOTIDE SEQUENCE [LARGE SCALE GENOMIC DNA]</scope>
    <source>
        <strain evidence="2 3">ITR2</strain>
    </source>
</reference>
<proteinExistence type="predicted"/>
<dbReference type="RefSeq" id="WP_201631151.1">
    <property type="nucleotide sequence ID" value="NZ_JAEQNB010000001.1"/>
</dbReference>
<gene>
    <name evidence="2" type="ORF">JJB07_03485</name>
</gene>
<dbReference type="InterPro" id="IPR051678">
    <property type="entry name" value="AGP_Transferase"/>
</dbReference>
<comment type="caution">
    <text evidence="2">The sequence shown here is derived from an EMBL/GenBank/DDBJ whole genome shotgun (WGS) entry which is preliminary data.</text>
</comment>
<organism evidence="2 3">
    <name type="scientific">Tumebacillus amylolyticus</name>
    <dbReference type="NCBI Taxonomy" id="2801339"/>
    <lineage>
        <taxon>Bacteria</taxon>
        <taxon>Bacillati</taxon>
        <taxon>Bacillota</taxon>
        <taxon>Bacilli</taxon>
        <taxon>Bacillales</taxon>
        <taxon>Alicyclobacillaceae</taxon>
        <taxon>Tumebacillus</taxon>
    </lineage>
</organism>
<dbReference type="InterPro" id="IPR002575">
    <property type="entry name" value="Aminoglycoside_PTrfase"/>
</dbReference>
<dbReference type="EMBL" id="JAEQNB010000001">
    <property type="protein sequence ID" value="MBL0385704.1"/>
    <property type="molecule type" value="Genomic_DNA"/>
</dbReference>
<feature type="domain" description="Aminoglycoside phosphotransferase" evidence="1">
    <location>
        <begin position="30"/>
        <end position="259"/>
    </location>
</feature>
<keyword evidence="3" id="KW-1185">Reference proteome</keyword>
<dbReference type="PANTHER" id="PTHR21310">
    <property type="entry name" value="AMINOGLYCOSIDE PHOSPHOTRANSFERASE-RELATED-RELATED"/>
    <property type="match status" value="1"/>
</dbReference>
<dbReference type="SUPFAM" id="SSF56112">
    <property type="entry name" value="Protein kinase-like (PK-like)"/>
    <property type="match status" value="1"/>
</dbReference>
<evidence type="ECO:0000313" key="3">
    <source>
        <dbReference type="Proteomes" id="UP000602284"/>
    </source>
</evidence>
<evidence type="ECO:0000313" key="2">
    <source>
        <dbReference type="EMBL" id="MBL0385704.1"/>
    </source>
</evidence>
<name>A0ABS1J609_9BACL</name>
<protein>
    <submittedName>
        <fullName evidence="2">Aminoglycoside phosphotransferase family protein</fullName>
    </submittedName>
</protein>